<dbReference type="Proteomes" id="UP001152658">
    <property type="component" value="Unassembled WGS sequence"/>
</dbReference>
<dbReference type="EMBL" id="CALYLK010000001">
    <property type="protein sequence ID" value="CAH8193299.1"/>
    <property type="molecule type" value="Genomic_DNA"/>
</dbReference>
<evidence type="ECO:0000313" key="2">
    <source>
        <dbReference type="Proteomes" id="UP001152658"/>
    </source>
</evidence>
<accession>A0ABM9FJ25</accession>
<protein>
    <submittedName>
        <fullName evidence="1">Uncharacterized protein</fullName>
    </submittedName>
</protein>
<gene>
    <name evidence="1" type="ORF">VAE063_1000401</name>
</gene>
<evidence type="ECO:0000313" key="1">
    <source>
        <dbReference type="EMBL" id="CAH8193299.1"/>
    </source>
</evidence>
<reference evidence="1" key="1">
    <citation type="submission" date="2022-06" db="EMBL/GenBank/DDBJ databases">
        <authorList>
            <person name="Goudenege D."/>
            <person name="Le Roux F."/>
        </authorList>
    </citation>
    <scope>NUCLEOTIDE SEQUENCE</scope>
    <source>
        <strain evidence="1">12-063</strain>
    </source>
</reference>
<keyword evidence="2" id="KW-1185">Reference proteome</keyword>
<name>A0ABM9FJ25_9VIBR</name>
<proteinExistence type="predicted"/>
<comment type="caution">
    <text evidence="1">The sequence shown here is derived from an EMBL/GenBank/DDBJ whole genome shotgun (WGS) entry which is preliminary data.</text>
</comment>
<sequence length="147" mass="16657">MLININNNFALGDFILNGIKSNAHNFSEFIESGVDVRTGSFSINFKAVKFLTNRGSGPNLDISLSYSFLNKVDTGFGHGWSFPVSRFNNDNNQLYLSSGQNFKIELNRSKNEYDIPYRKLKDIRVLYDDSRAGSHFVNKYDLIASNP</sequence>
<organism evidence="1 2">
    <name type="scientific">Vibrio aestuarianus</name>
    <dbReference type="NCBI Taxonomy" id="28171"/>
    <lineage>
        <taxon>Bacteria</taxon>
        <taxon>Pseudomonadati</taxon>
        <taxon>Pseudomonadota</taxon>
        <taxon>Gammaproteobacteria</taxon>
        <taxon>Vibrionales</taxon>
        <taxon>Vibrionaceae</taxon>
        <taxon>Vibrio</taxon>
    </lineage>
</organism>